<organism evidence="1 2">
    <name type="scientific">Verruconis gallopava</name>
    <dbReference type="NCBI Taxonomy" id="253628"/>
    <lineage>
        <taxon>Eukaryota</taxon>
        <taxon>Fungi</taxon>
        <taxon>Dikarya</taxon>
        <taxon>Ascomycota</taxon>
        <taxon>Pezizomycotina</taxon>
        <taxon>Dothideomycetes</taxon>
        <taxon>Pleosporomycetidae</taxon>
        <taxon>Venturiales</taxon>
        <taxon>Sympoventuriaceae</taxon>
        <taxon>Verruconis</taxon>
    </lineage>
</organism>
<dbReference type="Proteomes" id="UP000053259">
    <property type="component" value="Unassembled WGS sequence"/>
</dbReference>
<sequence>MHLGTRVRRSFACIPSRMSPYFLGLFWGWGACVALSCRTGCLEVQTRAFFIPRPQPSTRSDLSSGSDVLVYTGIDALPQSGSPEKSYCLSSCHANISVNLREVSRDAF</sequence>
<protein>
    <submittedName>
        <fullName evidence="1">Uncharacterized protein</fullName>
    </submittedName>
</protein>
<dbReference type="HOGENOM" id="CLU_2199025_0_0_1"/>
<dbReference type="EMBL" id="KN847531">
    <property type="protein sequence ID" value="KIW08444.1"/>
    <property type="molecule type" value="Genomic_DNA"/>
</dbReference>
<dbReference type="InParanoid" id="A0A0D2BAY0"/>
<gene>
    <name evidence="1" type="ORF">PV09_01347</name>
</gene>
<reference evidence="1 2" key="1">
    <citation type="submission" date="2015-01" db="EMBL/GenBank/DDBJ databases">
        <title>The Genome Sequence of Ochroconis gallopava CBS43764.</title>
        <authorList>
            <consortium name="The Broad Institute Genomics Platform"/>
            <person name="Cuomo C."/>
            <person name="de Hoog S."/>
            <person name="Gorbushina A."/>
            <person name="Stielow B."/>
            <person name="Teixiera M."/>
            <person name="Abouelleil A."/>
            <person name="Chapman S.B."/>
            <person name="Priest M."/>
            <person name="Young S.K."/>
            <person name="Wortman J."/>
            <person name="Nusbaum C."/>
            <person name="Birren B."/>
        </authorList>
    </citation>
    <scope>NUCLEOTIDE SEQUENCE [LARGE SCALE GENOMIC DNA]</scope>
    <source>
        <strain evidence="1 2">CBS 43764</strain>
    </source>
</reference>
<accession>A0A0D2BAY0</accession>
<dbReference type="PROSITE" id="PS51257">
    <property type="entry name" value="PROKAR_LIPOPROTEIN"/>
    <property type="match status" value="1"/>
</dbReference>
<dbReference type="AlphaFoldDB" id="A0A0D2BAY0"/>
<dbReference type="GeneID" id="27309320"/>
<keyword evidence="2" id="KW-1185">Reference proteome</keyword>
<evidence type="ECO:0000313" key="1">
    <source>
        <dbReference type="EMBL" id="KIW08444.1"/>
    </source>
</evidence>
<proteinExistence type="predicted"/>
<name>A0A0D2BAY0_9PEZI</name>
<evidence type="ECO:0000313" key="2">
    <source>
        <dbReference type="Proteomes" id="UP000053259"/>
    </source>
</evidence>
<dbReference type="RefSeq" id="XP_016218313.1">
    <property type="nucleotide sequence ID" value="XM_016354218.1"/>
</dbReference>
<dbReference type="VEuPathDB" id="FungiDB:PV09_01347"/>